<evidence type="ECO:0000313" key="2">
    <source>
        <dbReference type="Proteomes" id="UP000670092"/>
    </source>
</evidence>
<sequence>MINTKPLKHLKMLHRAPNGNASSSLLTANQQNAPRPCSLLQNLHLPCKGKTHIRGLALRGHILNLK</sequence>
<protein>
    <submittedName>
        <fullName evidence="1">Transcription factor tfiiib component</fullName>
    </submittedName>
</protein>
<name>A0A8H7YU29_AJECA</name>
<dbReference type="EMBL" id="JAEVHI010000003">
    <property type="protein sequence ID" value="KAG5296157.1"/>
    <property type="molecule type" value="Genomic_DNA"/>
</dbReference>
<evidence type="ECO:0000313" key="1">
    <source>
        <dbReference type="EMBL" id="KAG5296157.1"/>
    </source>
</evidence>
<comment type="caution">
    <text evidence="1">The sequence shown here is derived from an EMBL/GenBank/DDBJ whole genome shotgun (WGS) entry which is preliminary data.</text>
</comment>
<proteinExistence type="predicted"/>
<organism evidence="1 2">
    <name type="scientific">Ajellomyces capsulatus</name>
    <name type="common">Darling's disease fungus</name>
    <name type="synonym">Histoplasma capsulatum</name>
    <dbReference type="NCBI Taxonomy" id="5037"/>
    <lineage>
        <taxon>Eukaryota</taxon>
        <taxon>Fungi</taxon>
        <taxon>Dikarya</taxon>
        <taxon>Ascomycota</taxon>
        <taxon>Pezizomycotina</taxon>
        <taxon>Eurotiomycetes</taxon>
        <taxon>Eurotiomycetidae</taxon>
        <taxon>Onygenales</taxon>
        <taxon>Ajellomycetaceae</taxon>
        <taxon>Histoplasma</taxon>
    </lineage>
</organism>
<dbReference type="VEuPathDB" id="FungiDB:I7I52_06717"/>
<dbReference type="AlphaFoldDB" id="A0A8H7YU29"/>
<dbReference type="Proteomes" id="UP000670092">
    <property type="component" value="Unassembled WGS sequence"/>
</dbReference>
<gene>
    <name evidence="1" type="primary">BDP1</name>
    <name evidence="1" type="ORF">I7I52_06717</name>
</gene>
<accession>A0A8H7YU29</accession>
<reference evidence="1 2" key="1">
    <citation type="submission" date="2021-01" db="EMBL/GenBank/DDBJ databases">
        <title>Chromosome-level genome assembly of a human fungal pathogen reveals clustering of transcriptionally co-regulated genes.</title>
        <authorList>
            <person name="Voorhies M."/>
            <person name="Cohen S."/>
            <person name="Shea T.P."/>
            <person name="Petrus S."/>
            <person name="Munoz J.F."/>
            <person name="Poplawski S."/>
            <person name="Goldman W.E."/>
            <person name="Michael T."/>
            <person name="Cuomo C.A."/>
            <person name="Sil A."/>
            <person name="Beyhan S."/>
        </authorList>
    </citation>
    <scope>NUCLEOTIDE SEQUENCE [LARGE SCALE GENOMIC DNA]</scope>
    <source>
        <strain evidence="1 2">G184AR</strain>
    </source>
</reference>